<dbReference type="Proteomes" id="UP000034192">
    <property type="component" value="Unassembled WGS sequence"/>
</dbReference>
<evidence type="ECO:0000313" key="2">
    <source>
        <dbReference type="Proteomes" id="UP000034192"/>
    </source>
</evidence>
<name>A0A0G1JFC9_9BACT</name>
<dbReference type="AlphaFoldDB" id="A0A0G1JFC9"/>
<evidence type="ECO:0000313" key="1">
    <source>
        <dbReference type="EMBL" id="KKT34089.1"/>
    </source>
</evidence>
<reference evidence="1 2" key="1">
    <citation type="journal article" date="2015" name="Nature">
        <title>rRNA introns, odd ribosomes, and small enigmatic genomes across a large radiation of phyla.</title>
        <authorList>
            <person name="Brown C.T."/>
            <person name="Hug L.A."/>
            <person name="Thomas B.C."/>
            <person name="Sharon I."/>
            <person name="Castelle C.J."/>
            <person name="Singh A."/>
            <person name="Wilkins M.J."/>
            <person name="Williams K.H."/>
            <person name="Banfield J.F."/>
        </authorList>
    </citation>
    <scope>NUCLEOTIDE SEQUENCE [LARGE SCALE GENOMIC DNA]</scope>
</reference>
<organism evidence="1 2">
    <name type="scientific">Candidatus Woesebacteria bacterium GW2011_GWB1_44_11b</name>
    <dbReference type="NCBI Taxonomy" id="1618580"/>
    <lineage>
        <taxon>Bacteria</taxon>
        <taxon>Candidatus Woeseibacteriota</taxon>
    </lineage>
</organism>
<accession>A0A0G1JFC9</accession>
<dbReference type="EMBL" id="LCHL01000004">
    <property type="protein sequence ID" value="KKT34089.1"/>
    <property type="molecule type" value="Genomic_DNA"/>
</dbReference>
<protein>
    <submittedName>
        <fullName evidence="1">Uncharacterized protein</fullName>
    </submittedName>
</protein>
<sequence>MKKLKIIGLKNRFFGFGPVVRKQIATIYVKDGQVEVESELSSLRALRDRIQRGGETGGALLSHTVEEVGRRYKVNEPEFLEALTYEPLWEERYDGWDIHIAASKVVDE</sequence>
<gene>
    <name evidence="1" type="ORF">UW21_C0004G0009</name>
</gene>
<proteinExistence type="predicted"/>
<comment type="caution">
    <text evidence="1">The sequence shown here is derived from an EMBL/GenBank/DDBJ whole genome shotgun (WGS) entry which is preliminary data.</text>
</comment>